<reference evidence="1 2" key="1">
    <citation type="submission" date="2016-04" db="EMBL/GenBank/DDBJ databases">
        <title>Draft genome sequence of freshwater magnetotactic bacteria Magnetospirillum marisnigri SP-1 and Magnetospirillum moscoviense BB-1.</title>
        <authorList>
            <person name="Koziaeva V."/>
            <person name="Dziuba M.V."/>
            <person name="Ivanov T.M."/>
            <person name="Kuznetsov B."/>
            <person name="Grouzdev D.S."/>
        </authorList>
    </citation>
    <scope>NUCLEOTIDE SEQUENCE [LARGE SCALE GENOMIC DNA]</scope>
    <source>
        <strain evidence="1 2">BB-1</strain>
    </source>
</reference>
<dbReference type="Proteomes" id="UP000078543">
    <property type="component" value="Unassembled WGS sequence"/>
</dbReference>
<evidence type="ECO:0000313" key="2">
    <source>
        <dbReference type="Proteomes" id="UP000078543"/>
    </source>
</evidence>
<name>A0A178M5R6_9PROT</name>
<proteinExistence type="predicted"/>
<evidence type="ECO:0000313" key="1">
    <source>
        <dbReference type="EMBL" id="OAN44092.1"/>
    </source>
</evidence>
<comment type="caution">
    <text evidence="1">The sequence shown here is derived from an EMBL/GenBank/DDBJ whole genome shotgun (WGS) entry which is preliminary data.</text>
</comment>
<sequence length="73" mass="8173">MFASCFADPLAAMDRLGWLLVTCRPGGRARVLWLFVHLPELFGDTLDGRPIMIVLTRPVRRELSHLDPLAALS</sequence>
<dbReference type="AlphaFoldDB" id="A0A178M5R6"/>
<keyword evidence="2" id="KW-1185">Reference proteome</keyword>
<dbReference type="EMBL" id="LWQU01000202">
    <property type="protein sequence ID" value="OAN44092.1"/>
    <property type="molecule type" value="Genomic_DNA"/>
</dbReference>
<gene>
    <name evidence="1" type="ORF">A6A05_17745</name>
</gene>
<accession>A0A178M5R6</accession>
<organism evidence="1 2">
    <name type="scientific">Magnetospirillum moscoviense</name>
    <dbReference type="NCBI Taxonomy" id="1437059"/>
    <lineage>
        <taxon>Bacteria</taxon>
        <taxon>Pseudomonadati</taxon>
        <taxon>Pseudomonadota</taxon>
        <taxon>Alphaproteobacteria</taxon>
        <taxon>Rhodospirillales</taxon>
        <taxon>Rhodospirillaceae</taxon>
        <taxon>Magnetospirillum</taxon>
    </lineage>
</organism>
<protein>
    <submittedName>
        <fullName evidence="1">Uncharacterized protein</fullName>
    </submittedName>
</protein>